<dbReference type="AlphaFoldDB" id="A0AAV7TJA4"/>
<dbReference type="EMBL" id="JANPWB010000006">
    <property type="protein sequence ID" value="KAJ1176231.1"/>
    <property type="molecule type" value="Genomic_DNA"/>
</dbReference>
<keyword evidence="2" id="KW-1185">Reference proteome</keyword>
<reference evidence="1" key="1">
    <citation type="journal article" date="2022" name="bioRxiv">
        <title>Sequencing and chromosome-scale assembly of the giantPleurodeles waltlgenome.</title>
        <authorList>
            <person name="Brown T."/>
            <person name="Elewa A."/>
            <person name="Iarovenko S."/>
            <person name="Subramanian E."/>
            <person name="Araus A.J."/>
            <person name="Petzold A."/>
            <person name="Susuki M."/>
            <person name="Suzuki K.-i.T."/>
            <person name="Hayashi T."/>
            <person name="Toyoda A."/>
            <person name="Oliveira C."/>
            <person name="Osipova E."/>
            <person name="Leigh N.D."/>
            <person name="Simon A."/>
            <person name="Yun M.H."/>
        </authorList>
    </citation>
    <scope>NUCLEOTIDE SEQUENCE</scope>
    <source>
        <strain evidence="1">20211129_DDA</strain>
        <tissue evidence="1">Liver</tissue>
    </source>
</reference>
<organism evidence="1 2">
    <name type="scientific">Pleurodeles waltl</name>
    <name type="common">Iberian ribbed newt</name>
    <dbReference type="NCBI Taxonomy" id="8319"/>
    <lineage>
        <taxon>Eukaryota</taxon>
        <taxon>Metazoa</taxon>
        <taxon>Chordata</taxon>
        <taxon>Craniata</taxon>
        <taxon>Vertebrata</taxon>
        <taxon>Euteleostomi</taxon>
        <taxon>Amphibia</taxon>
        <taxon>Batrachia</taxon>
        <taxon>Caudata</taxon>
        <taxon>Salamandroidea</taxon>
        <taxon>Salamandridae</taxon>
        <taxon>Pleurodelinae</taxon>
        <taxon>Pleurodeles</taxon>
    </lineage>
</organism>
<comment type="caution">
    <text evidence="1">The sequence shown here is derived from an EMBL/GenBank/DDBJ whole genome shotgun (WGS) entry which is preliminary data.</text>
</comment>
<gene>
    <name evidence="1" type="ORF">NDU88_001514</name>
</gene>
<protein>
    <submittedName>
        <fullName evidence="1">Uncharacterized protein</fullName>
    </submittedName>
</protein>
<proteinExistence type="predicted"/>
<dbReference type="Proteomes" id="UP001066276">
    <property type="component" value="Chromosome 3_2"/>
</dbReference>
<evidence type="ECO:0000313" key="2">
    <source>
        <dbReference type="Proteomes" id="UP001066276"/>
    </source>
</evidence>
<evidence type="ECO:0000313" key="1">
    <source>
        <dbReference type="EMBL" id="KAJ1176231.1"/>
    </source>
</evidence>
<accession>A0AAV7TJA4</accession>
<sequence length="86" mass="9313">MVSQSSTTSMATVIALVRTVVDGIFVVDVKLRKAVINGISIDWHFSILAMTIHDQIDEDMIIGGDSVLNVDADVVTVDMLSTKVHL</sequence>
<name>A0AAV7TJA4_PLEWA</name>